<organism evidence="1 2">
    <name type="scientific">Acer saccharum</name>
    <name type="common">Sugar maple</name>
    <dbReference type="NCBI Taxonomy" id="4024"/>
    <lineage>
        <taxon>Eukaryota</taxon>
        <taxon>Viridiplantae</taxon>
        <taxon>Streptophyta</taxon>
        <taxon>Embryophyta</taxon>
        <taxon>Tracheophyta</taxon>
        <taxon>Spermatophyta</taxon>
        <taxon>Magnoliopsida</taxon>
        <taxon>eudicotyledons</taxon>
        <taxon>Gunneridae</taxon>
        <taxon>Pentapetalae</taxon>
        <taxon>rosids</taxon>
        <taxon>malvids</taxon>
        <taxon>Sapindales</taxon>
        <taxon>Sapindaceae</taxon>
        <taxon>Hippocastanoideae</taxon>
        <taxon>Acereae</taxon>
        <taxon>Acer</taxon>
    </lineage>
</organism>
<accession>A0AA39W8W3</accession>
<keyword evidence="2" id="KW-1185">Reference proteome</keyword>
<evidence type="ECO:0000313" key="2">
    <source>
        <dbReference type="Proteomes" id="UP001168877"/>
    </source>
</evidence>
<evidence type="ECO:0000313" key="1">
    <source>
        <dbReference type="EMBL" id="KAK0607993.1"/>
    </source>
</evidence>
<dbReference type="EMBL" id="JAUESC010000001">
    <property type="protein sequence ID" value="KAK0607993.1"/>
    <property type="molecule type" value="Genomic_DNA"/>
</dbReference>
<dbReference type="Proteomes" id="UP001168877">
    <property type="component" value="Unassembled WGS sequence"/>
</dbReference>
<reference evidence="1" key="1">
    <citation type="journal article" date="2022" name="Plant J.">
        <title>Strategies of tolerance reflected in two North American maple genomes.</title>
        <authorList>
            <person name="McEvoy S.L."/>
            <person name="Sezen U.U."/>
            <person name="Trouern-Trend A."/>
            <person name="McMahon S.M."/>
            <person name="Schaberg P.G."/>
            <person name="Yang J."/>
            <person name="Wegrzyn J.L."/>
            <person name="Swenson N.G."/>
        </authorList>
    </citation>
    <scope>NUCLEOTIDE SEQUENCE</scope>
    <source>
        <strain evidence="1">NS2018</strain>
    </source>
</reference>
<name>A0AA39W8W3_ACESA</name>
<gene>
    <name evidence="1" type="ORF">LWI29_023710</name>
</gene>
<comment type="caution">
    <text evidence="1">The sequence shown here is derived from an EMBL/GenBank/DDBJ whole genome shotgun (WGS) entry which is preliminary data.</text>
</comment>
<protein>
    <submittedName>
        <fullName evidence="1">Uncharacterized protein</fullName>
    </submittedName>
</protein>
<reference evidence="1" key="2">
    <citation type="submission" date="2023-06" db="EMBL/GenBank/DDBJ databases">
        <authorList>
            <person name="Swenson N.G."/>
            <person name="Wegrzyn J.L."/>
            <person name="Mcevoy S.L."/>
        </authorList>
    </citation>
    <scope>NUCLEOTIDE SEQUENCE</scope>
    <source>
        <strain evidence="1">NS2018</strain>
        <tissue evidence="1">Leaf</tissue>
    </source>
</reference>
<proteinExistence type="predicted"/>
<sequence length="82" mass="9219">MIWTTDPHYNDDLFYGSSSYLDDFQAANVRVGPTITESPSEEVRWHGPDVHFYKINTDAAVSESDACTLLVIRASLLVITRV</sequence>
<dbReference type="AlphaFoldDB" id="A0AA39W8W3"/>